<evidence type="ECO:0000313" key="2">
    <source>
        <dbReference type="EMBL" id="CAD9504993.1"/>
    </source>
</evidence>
<feature type="chain" id="PRO_5031413344" evidence="1">
    <location>
        <begin position="29"/>
        <end position="405"/>
    </location>
</feature>
<dbReference type="EMBL" id="HBGV01014148">
    <property type="protein sequence ID" value="CAD9504993.1"/>
    <property type="molecule type" value="Transcribed_RNA"/>
</dbReference>
<accession>A0A7S2HZX6</accession>
<feature type="signal peptide" evidence="1">
    <location>
        <begin position="1"/>
        <end position="28"/>
    </location>
</feature>
<name>A0A7S2HZX6_9STRA</name>
<dbReference type="SUPFAM" id="SSF55729">
    <property type="entry name" value="Acyl-CoA N-acyltransferases (Nat)"/>
    <property type="match status" value="1"/>
</dbReference>
<gene>
    <name evidence="2" type="ORF">HTAM1171_LOCUS8677</name>
</gene>
<dbReference type="InterPro" id="IPR016181">
    <property type="entry name" value="Acyl_CoA_acyltransferase"/>
</dbReference>
<organism evidence="2">
    <name type="scientific">Helicotheca tamesis</name>
    <dbReference type="NCBI Taxonomy" id="374047"/>
    <lineage>
        <taxon>Eukaryota</taxon>
        <taxon>Sar</taxon>
        <taxon>Stramenopiles</taxon>
        <taxon>Ochrophyta</taxon>
        <taxon>Bacillariophyta</taxon>
        <taxon>Mediophyceae</taxon>
        <taxon>Lithodesmiophycidae</taxon>
        <taxon>Lithodesmiales</taxon>
        <taxon>Lithodesmiaceae</taxon>
        <taxon>Helicotheca</taxon>
    </lineage>
</organism>
<reference evidence="2" key="1">
    <citation type="submission" date="2021-01" db="EMBL/GenBank/DDBJ databases">
        <authorList>
            <person name="Corre E."/>
            <person name="Pelletier E."/>
            <person name="Niang G."/>
            <person name="Scheremetjew M."/>
            <person name="Finn R."/>
            <person name="Kale V."/>
            <person name="Holt S."/>
            <person name="Cochrane G."/>
            <person name="Meng A."/>
            <person name="Brown T."/>
            <person name="Cohen L."/>
        </authorList>
    </citation>
    <scope>NUCLEOTIDE SEQUENCE</scope>
    <source>
        <strain evidence="2">CCMP826</strain>
    </source>
</reference>
<sequence>MTTYLSPLLCTAAALLLCIHSDSTSVQSFSPLVDVSSSIKAAVSSNKFFSPSPLFLSSSSSNNDNNDEINPNEQQTVRLIPELNDDRITNLYAWISRAFAGDDRYNNLMLAIAAVFGDLPPNTQPIKMLEEAVSKLPITVSGDDGKAMMDDTPTGTPYSRMERERNSLGAMGAGQWTGQYFTRPHALLDVRNFTSVDEWVKTLPRGCKRTLKRADAQNLTVTMRPISGNKPAPHSSLAHFKCVAEHEVRVIASQQYPDIFFDALSEAVSRYLGTTRMTGEIYEYRDANSDKILAFAHEVRKGRTVRGQWFYASDEASKRYVWFHSVKNMVERAIQDENIDVADLGPSGTDAFGELKEKYGFVSVEDWPAVADYQGPFRYGEGFEDDDDDDGFGASIFEMLMRGGR</sequence>
<dbReference type="AlphaFoldDB" id="A0A7S2HZX6"/>
<keyword evidence="1" id="KW-0732">Signal</keyword>
<protein>
    <submittedName>
        <fullName evidence="2">Uncharacterized protein</fullName>
    </submittedName>
</protein>
<proteinExistence type="predicted"/>
<evidence type="ECO:0000256" key="1">
    <source>
        <dbReference type="SAM" id="SignalP"/>
    </source>
</evidence>